<keyword evidence="4" id="KW-1185">Reference proteome</keyword>
<keyword evidence="1" id="KW-0812">Transmembrane</keyword>
<organism evidence="3 4">
    <name type="scientific">Ohtaekwangia kribbensis</name>
    <dbReference type="NCBI Taxonomy" id="688913"/>
    <lineage>
        <taxon>Bacteria</taxon>
        <taxon>Pseudomonadati</taxon>
        <taxon>Bacteroidota</taxon>
        <taxon>Cytophagia</taxon>
        <taxon>Cytophagales</taxon>
        <taxon>Fulvivirgaceae</taxon>
        <taxon>Ohtaekwangia</taxon>
    </lineage>
</organism>
<keyword evidence="1" id="KW-0472">Membrane</keyword>
<reference evidence="4" key="1">
    <citation type="journal article" date="2019" name="Int. J. Syst. Evol. Microbiol.">
        <title>The Global Catalogue of Microorganisms (GCM) 10K type strain sequencing project: providing services to taxonomists for standard genome sequencing and annotation.</title>
        <authorList>
            <consortium name="The Broad Institute Genomics Platform"/>
            <consortium name="The Broad Institute Genome Sequencing Center for Infectious Disease"/>
            <person name="Wu L."/>
            <person name="Ma J."/>
        </authorList>
    </citation>
    <scope>NUCLEOTIDE SEQUENCE [LARGE SCALE GENOMIC DNA]</scope>
    <source>
        <strain evidence="4">CCUG 58938</strain>
    </source>
</reference>
<dbReference type="Proteomes" id="UP001597112">
    <property type="component" value="Unassembled WGS sequence"/>
</dbReference>
<dbReference type="RefSeq" id="WP_377579239.1">
    <property type="nucleotide sequence ID" value="NZ_JBHTKA010000003.1"/>
</dbReference>
<comment type="caution">
    <text evidence="3">The sequence shown here is derived from an EMBL/GenBank/DDBJ whole genome shotgun (WGS) entry which is preliminary data.</text>
</comment>
<keyword evidence="1" id="KW-1133">Transmembrane helix</keyword>
<feature type="transmembrane region" description="Helical" evidence="1">
    <location>
        <begin position="21"/>
        <end position="39"/>
    </location>
</feature>
<gene>
    <name evidence="3" type="ORF">ACFQ21_11875</name>
</gene>
<evidence type="ECO:0000313" key="4">
    <source>
        <dbReference type="Proteomes" id="UP001597112"/>
    </source>
</evidence>
<feature type="transmembrane region" description="Helical" evidence="1">
    <location>
        <begin position="136"/>
        <end position="156"/>
    </location>
</feature>
<dbReference type="InterPro" id="IPR021994">
    <property type="entry name" value="DUF3592"/>
</dbReference>
<dbReference type="Pfam" id="PF12158">
    <property type="entry name" value="DUF3592"/>
    <property type="match status" value="1"/>
</dbReference>
<accession>A0ABW3K1X8</accession>
<dbReference type="EMBL" id="JBHTKA010000003">
    <property type="protein sequence ID" value="MFD1000010.1"/>
    <property type="molecule type" value="Genomic_DNA"/>
</dbReference>
<evidence type="ECO:0000313" key="3">
    <source>
        <dbReference type="EMBL" id="MFD1000010.1"/>
    </source>
</evidence>
<feature type="domain" description="DUF3592" evidence="2">
    <location>
        <begin position="51"/>
        <end position="127"/>
    </location>
</feature>
<proteinExistence type="predicted"/>
<evidence type="ECO:0000256" key="1">
    <source>
        <dbReference type="SAM" id="Phobius"/>
    </source>
</evidence>
<name>A0ABW3K1X8_9BACT</name>
<sequence length="167" mass="19348">MDVEDIVPDFTFAAAGRLRLVLFYIGFWIAFVYAVIATYDAATTNWMTTEAQFVKCRNVFDRTRNGNEEYYYTLDYSFVANGKTYIATYDNAFSSEELAETTRASQIKAASPITIWYKESDPSTTELIYRASEWKMLLMLSIVLLFIIAWMTRVLVRSYKEYIIAKA</sequence>
<protein>
    <submittedName>
        <fullName evidence="3">DUF3592 domain-containing protein</fullName>
    </submittedName>
</protein>
<evidence type="ECO:0000259" key="2">
    <source>
        <dbReference type="Pfam" id="PF12158"/>
    </source>
</evidence>